<keyword evidence="4 8" id="KW-1133">Transmembrane helix</keyword>
<dbReference type="KEGG" id="fmu:J7337_009529"/>
<comment type="similarity">
    <text evidence="2">Belongs to the major facilitator superfamily. TCR/Tet family.</text>
</comment>
<reference evidence="10" key="1">
    <citation type="journal article" date="2021" name="Mol. Plant Microbe Interact.">
        <title>Telomere to telomere genome assembly of Fusarium musae F31, causal agent of crown rot disease of banana.</title>
        <authorList>
            <person name="Degradi L."/>
            <person name="Tava V."/>
            <person name="Kunova A."/>
            <person name="Cortesi P."/>
            <person name="Saracchi M."/>
            <person name="Pasquali M."/>
        </authorList>
    </citation>
    <scope>NUCLEOTIDE SEQUENCE</scope>
    <source>
        <strain evidence="10">F31</strain>
    </source>
</reference>
<dbReference type="GO" id="GO:0022857">
    <property type="term" value="F:transmembrane transporter activity"/>
    <property type="evidence" value="ECO:0007669"/>
    <property type="project" value="InterPro"/>
</dbReference>
<accession>A0A9P8DBB2</accession>
<dbReference type="Gene3D" id="1.20.1720.10">
    <property type="entry name" value="Multidrug resistance protein D"/>
    <property type="match status" value="1"/>
</dbReference>
<evidence type="ECO:0000313" key="10">
    <source>
        <dbReference type="EMBL" id="KAG9498718.1"/>
    </source>
</evidence>
<feature type="compositionally biased region" description="Polar residues" evidence="7">
    <location>
        <begin position="323"/>
        <end position="332"/>
    </location>
</feature>
<name>A0A9P8DBB2_9HYPO</name>
<evidence type="ECO:0000256" key="8">
    <source>
        <dbReference type="SAM" id="Phobius"/>
    </source>
</evidence>
<feature type="transmembrane region" description="Helical" evidence="8">
    <location>
        <begin position="713"/>
        <end position="737"/>
    </location>
</feature>
<feature type="transmembrane region" description="Helical" evidence="8">
    <location>
        <begin position="386"/>
        <end position="407"/>
    </location>
</feature>
<comment type="caution">
    <text evidence="10">The sequence shown here is derived from an EMBL/GenBank/DDBJ whole genome shotgun (WGS) entry which is preliminary data.</text>
</comment>
<feature type="transmembrane region" description="Helical" evidence="8">
    <location>
        <begin position="586"/>
        <end position="606"/>
    </location>
</feature>
<keyword evidence="6" id="KW-0325">Glycoprotein</keyword>
<sequence length="824" mass="90504">MAVLLAYDLGLTKAPVEEQYFTICFKMWGGRPPPPRLRTQEERRAVVSLWFLTSVMSSFVGKMDPLQWTPHMSDCLEALERDKLWPSDELLATFVRYQLVADEAQKLLVRDVMGESSSAPTYVFRKSLLAKLQAVRDGLPANMPINPVLRAHSLATEIQINSVGLFMQNIPVNQRIESMYSCLQAIRSWYDVFFDIPPETVPGAPFAIYIQLSQVQIALYRLTTSEDPAWDKEFVRNTADLLVLLDQVVEFFTRLDSVYKMKTNEGEETVFAMGAKIMNNIRVSWEPTLSRHLRNASSIQTNPGAERSEPNLISGDDEKTGSRSDTPTLNEPTQDEKPEKSEDGDGEVTTEEEETEWISGWKLASMMISLTLAAFLMLLDMSIISTWTFLALFFVFEVGSLVCGVAQSSTMLIIGRAVAGIGSSGIQNGALTMIAKAVPIHRRPSLVGIIMGFAQLGIISGPLVGGAFTEYSTWRWCFYINLPIGAICAVLILFVHMPDHRANRDESAMQILKTKLDWTGFVLFCPSIVMLLLALQWGGLEYPWDSATVIGLFCGGGVLFIIFVYWEHRVGSEAMIPLPIVRTREVWASCLSQLFLFSTVMVASYYFPVYFQSAKNASPFTSGVNLLPSILSVIFAAVASGALAQRVGYYLPFATASGVLSSIGFGLASSMGPYASTATWAGYQILLGLGRGLGLQMPIIAIQANTSADVTPIAMAILTFSQTFGSAIFITAANVIFTHELRNELVRRLPDINADMIIDAGAGAVSEVVSGADLPQVLWSYSRGVRATFLLAVGTSCAMVLTSFGMGWKDIRKKPAPSPVSDEA</sequence>
<evidence type="ECO:0000259" key="9">
    <source>
        <dbReference type="PROSITE" id="PS50850"/>
    </source>
</evidence>
<evidence type="ECO:0000256" key="1">
    <source>
        <dbReference type="ARBA" id="ARBA00004141"/>
    </source>
</evidence>
<feature type="compositionally biased region" description="Acidic residues" evidence="7">
    <location>
        <begin position="344"/>
        <end position="354"/>
    </location>
</feature>
<feature type="region of interest" description="Disordered" evidence="7">
    <location>
        <begin position="296"/>
        <end position="354"/>
    </location>
</feature>
<keyword evidence="3 8" id="KW-0812">Transmembrane</keyword>
<evidence type="ECO:0000256" key="7">
    <source>
        <dbReference type="SAM" id="MobiDB-lite"/>
    </source>
</evidence>
<keyword evidence="11" id="KW-1185">Reference proteome</keyword>
<dbReference type="InterPro" id="IPR020846">
    <property type="entry name" value="MFS_dom"/>
</dbReference>
<evidence type="ECO:0000256" key="3">
    <source>
        <dbReference type="ARBA" id="ARBA00022692"/>
    </source>
</evidence>
<feature type="transmembrane region" description="Helical" evidence="8">
    <location>
        <begin position="516"/>
        <end position="535"/>
    </location>
</feature>
<evidence type="ECO:0000256" key="5">
    <source>
        <dbReference type="ARBA" id="ARBA00023136"/>
    </source>
</evidence>
<feature type="transmembrane region" description="Helical" evidence="8">
    <location>
        <begin position="547"/>
        <end position="566"/>
    </location>
</feature>
<feature type="transmembrane region" description="Helical" evidence="8">
    <location>
        <begin position="473"/>
        <end position="495"/>
    </location>
</feature>
<dbReference type="Pfam" id="PF07690">
    <property type="entry name" value="MFS_1"/>
    <property type="match status" value="1"/>
</dbReference>
<dbReference type="PANTHER" id="PTHR23501">
    <property type="entry name" value="MAJOR FACILITATOR SUPERFAMILY"/>
    <property type="match status" value="1"/>
</dbReference>
<comment type="subcellular location">
    <subcellularLocation>
        <location evidence="1">Membrane</location>
        <topology evidence="1">Multi-pass membrane protein</topology>
    </subcellularLocation>
</comment>
<feature type="transmembrane region" description="Helical" evidence="8">
    <location>
        <begin position="649"/>
        <end position="668"/>
    </location>
</feature>
<feature type="transmembrane region" description="Helical" evidence="8">
    <location>
        <begin position="446"/>
        <end position="467"/>
    </location>
</feature>
<organism evidence="10 11">
    <name type="scientific">Fusarium musae</name>
    <dbReference type="NCBI Taxonomy" id="1042133"/>
    <lineage>
        <taxon>Eukaryota</taxon>
        <taxon>Fungi</taxon>
        <taxon>Dikarya</taxon>
        <taxon>Ascomycota</taxon>
        <taxon>Pezizomycotina</taxon>
        <taxon>Sordariomycetes</taxon>
        <taxon>Hypocreomycetidae</taxon>
        <taxon>Hypocreales</taxon>
        <taxon>Nectriaceae</taxon>
        <taxon>Fusarium</taxon>
    </lineage>
</organism>
<dbReference type="InterPro" id="IPR036259">
    <property type="entry name" value="MFS_trans_sf"/>
</dbReference>
<dbReference type="PANTHER" id="PTHR23501:SF193">
    <property type="entry name" value="MULTIDRUG TRANSPORTER, PUTATIVE (AFU_ORTHOLOGUE AFUA_8G00940)-RELATED"/>
    <property type="match status" value="1"/>
</dbReference>
<evidence type="ECO:0000256" key="2">
    <source>
        <dbReference type="ARBA" id="ARBA00007520"/>
    </source>
</evidence>
<dbReference type="PROSITE" id="PS50850">
    <property type="entry name" value="MFS"/>
    <property type="match status" value="1"/>
</dbReference>
<dbReference type="EMBL" id="JAHBCI010000007">
    <property type="protein sequence ID" value="KAG9498718.1"/>
    <property type="molecule type" value="Genomic_DNA"/>
</dbReference>
<feature type="domain" description="Major facilitator superfamily (MFS) profile" evidence="9">
    <location>
        <begin position="242"/>
        <end position="778"/>
    </location>
</feature>
<proteinExistence type="inferred from homology"/>
<evidence type="ECO:0000313" key="11">
    <source>
        <dbReference type="Proteomes" id="UP000827133"/>
    </source>
</evidence>
<dbReference type="InterPro" id="IPR011701">
    <property type="entry name" value="MFS"/>
</dbReference>
<feature type="compositionally biased region" description="Basic and acidic residues" evidence="7">
    <location>
        <begin position="334"/>
        <end position="343"/>
    </location>
</feature>
<dbReference type="SUPFAM" id="SSF103473">
    <property type="entry name" value="MFS general substrate transporter"/>
    <property type="match status" value="1"/>
</dbReference>
<dbReference type="RefSeq" id="XP_044677718.1">
    <property type="nucleotide sequence ID" value="XM_044827124.1"/>
</dbReference>
<dbReference type="AlphaFoldDB" id="A0A9P8DBB2"/>
<dbReference type="GO" id="GO:0005886">
    <property type="term" value="C:plasma membrane"/>
    <property type="evidence" value="ECO:0007669"/>
    <property type="project" value="TreeGrafter"/>
</dbReference>
<dbReference type="Proteomes" id="UP000827133">
    <property type="component" value="Unassembled WGS sequence"/>
</dbReference>
<feature type="transmembrane region" description="Helical" evidence="8">
    <location>
        <begin position="787"/>
        <end position="808"/>
    </location>
</feature>
<feature type="transmembrane region" description="Helical" evidence="8">
    <location>
        <begin position="680"/>
        <end position="701"/>
    </location>
</feature>
<evidence type="ECO:0000256" key="4">
    <source>
        <dbReference type="ARBA" id="ARBA00022989"/>
    </source>
</evidence>
<evidence type="ECO:0000256" key="6">
    <source>
        <dbReference type="ARBA" id="ARBA00023180"/>
    </source>
</evidence>
<gene>
    <name evidence="10" type="ORF">J7337_009529</name>
</gene>
<feature type="transmembrane region" description="Helical" evidence="8">
    <location>
        <begin position="626"/>
        <end position="644"/>
    </location>
</feature>
<keyword evidence="5 8" id="KW-0472">Membrane</keyword>
<dbReference type="Gene3D" id="1.20.1250.20">
    <property type="entry name" value="MFS general substrate transporter like domains"/>
    <property type="match status" value="1"/>
</dbReference>
<dbReference type="GeneID" id="68317385"/>
<protein>
    <recommendedName>
        <fullName evidence="9">Major facilitator superfamily (MFS) profile domain-containing protein</fullName>
    </recommendedName>
</protein>